<organism evidence="2 3">
    <name type="scientific">Actinoalloteichus hoggarensis</name>
    <dbReference type="NCBI Taxonomy" id="1470176"/>
    <lineage>
        <taxon>Bacteria</taxon>
        <taxon>Bacillati</taxon>
        <taxon>Actinomycetota</taxon>
        <taxon>Actinomycetes</taxon>
        <taxon>Pseudonocardiales</taxon>
        <taxon>Pseudonocardiaceae</taxon>
        <taxon>Actinoalloteichus</taxon>
    </lineage>
</organism>
<sequence length="141" mass="14739">MPVPNGYRFAVPFDDVFPDGAFVLGVEQGMDFDNGQRRPAKDKVTGRLVWNVQVTDPAANGRNTGVVVKIAADVQPVPPEALPGTPFRPVFFEGLTATAYEQNGRVAFSLRAASMRAPGAGTGVGRASSGKSSASSTQEAA</sequence>
<feature type="compositionally biased region" description="Low complexity" evidence="1">
    <location>
        <begin position="127"/>
        <end position="141"/>
    </location>
</feature>
<evidence type="ECO:0000313" key="2">
    <source>
        <dbReference type="EMBL" id="ASO18929.1"/>
    </source>
</evidence>
<feature type="region of interest" description="Disordered" evidence="1">
    <location>
        <begin position="118"/>
        <end position="141"/>
    </location>
</feature>
<name>A0A221VZI4_9PSEU</name>
<accession>A0A221VZI4</accession>
<dbReference type="AlphaFoldDB" id="A0A221VZI4"/>
<proteinExistence type="predicted"/>
<dbReference type="EMBL" id="CP022521">
    <property type="protein sequence ID" value="ASO18929.1"/>
    <property type="molecule type" value="Genomic_DNA"/>
</dbReference>
<gene>
    <name evidence="2" type="ORF">AHOG_06385</name>
</gene>
<evidence type="ECO:0008006" key="4">
    <source>
        <dbReference type="Google" id="ProtNLM"/>
    </source>
</evidence>
<evidence type="ECO:0000256" key="1">
    <source>
        <dbReference type="SAM" id="MobiDB-lite"/>
    </source>
</evidence>
<evidence type="ECO:0000313" key="3">
    <source>
        <dbReference type="Proteomes" id="UP000204221"/>
    </source>
</evidence>
<protein>
    <recommendedName>
        <fullName evidence="4">Plasmid replication, integration and excision activator</fullName>
    </recommendedName>
</protein>
<dbReference type="KEGG" id="ahg:AHOG_06385"/>
<dbReference type="OrthoDB" id="4299905at2"/>
<keyword evidence="3" id="KW-1185">Reference proteome</keyword>
<dbReference type="Proteomes" id="UP000204221">
    <property type="component" value="Chromosome"/>
</dbReference>
<reference evidence="2 3" key="1">
    <citation type="submission" date="2017-07" db="EMBL/GenBank/DDBJ databases">
        <title>Complete genome sequence of Actinoalloteichus hoggarensis DSM 45943, type strain of Actinoalloteichus hoggarensis.</title>
        <authorList>
            <person name="Ruckert C."/>
            <person name="Nouioui I."/>
            <person name="Willmese J."/>
            <person name="van Wezel G."/>
            <person name="Klenk H.-P."/>
            <person name="Kalinowski J."/>
            <person name="Zotchev S.B."/>
        </authorList>
    </citation>
    <scope>NUCLEOTIDE SEQUENCE [LARGE SCALE GENOMIC DNA]</scope>
    <source>
        <strain evidence="2 3">DSM 45943</strain>
    </source>
</reference>